<reference evidence="3" key="1">
    <citation type="journal article" date="2019" name="BMC Genomics">
        <title>A new reference genome for Sorghum bicolor reveals high levels of sequence similarity between sweet and grain genotypes: implications for the genetics of sugar metabolism.</title>
        <authorList>
            <person name="Cooper E.A."/>
            <person name="Brenton Z.W."/>
            <person name="Flinn B.S."/>
            <person name="Jenkins J."/>
            <person name="Shu S."/>
            <person name="Flowers D."/>
            <person name="Luo F."/>
            <person name="Wang Y."/>
            <person name="Xia P."/>
            <person name="Barry K."/>
            <person name="Daum C."/>
            <person name="Lipzen A."/>
            <person name="Yoshinaga Y."/>
            <person name="Schmutz J."/>
            <person name="Saski C."/>
            <person name="Vermerris W."/>
            <person name="Kresovich S."/>
        </authorList>
    </citation>
    <scope>NUCLEOTIDE SEQUENCE</scope>
</reference>
<evidence type="ECO:0000259" key="2">
    <source>
        <dbReference type="Pfam" id="PF07762"/>
    </source>
</evidence>
<feature type="compositionally biased region" description="Basic and acidic residues" evidence="1">
    <location>
        <begin position="453"/>
        <end position="463"/>
    </location>
</feature>
<feature type="region of interest" description="Disordered" evidence="1">
    <location>
        <begin position="397"/>
        <end position="430"/>
    </location>
</feature>
<accession>A0A921Q9A4</accession>
<dbReference type="AlphaFoldDB" id="A0A921Q9A4"/>
<proteinExistence type="predicted"/>
<feature type="domain" description="DUF1618" evidence="2">
    <location>
        <begin position="218"/>
        <end position="359"/>
    </location>
</feature>
<feature type="region of interest" description="Disordered" evidence="1">
    <location>
        <begin position="1"/>
        <end position="31"/>
    </location>
</feature>
<dbReference type="InterPro" id="IPR011676">
    <property type="entry name" value="DUF1618"/>
</dbReference>
<organism evidence="3 4">
    <name type="scientific">Sorghum bicolor</name>
    <name type="common">Sorghum</name>
    <name type="synonym">Sorghum vulgare</name>
    <dbReference type="NCBI Taxonomy" id="4558"/>
    <lineage>
        <taxon>Eukaryota</taxon>
        <taxon>Viridiplantae</taxon>
        <taxon>Streptophyta</taxon>
        <taxon>Embryophyta</taxon>
        <taxon>Tracheophyta</taxon>
        <taxon>Spermatophyta</taxon>
        <taxon>Magnoliopsida</taxon>
        <taxon>Liliopsida</taxon>
        <taxon>Poales</taxon>
        <taxon>Poaceae</taxon>
        <taxon>PACMAD clade</taxon>
        <taxon>Panicoideae</taxon>
        <taxon>Andropogonodae</taxon>
        <taxon>Andropogoneae</taxon>
        <taxon>Sorghinae</taxon>
        <taxon>Sorghum</taxon>
    </lineage>
</organism>
<feature type="compositionally biased region" description="Polar residues" evidence="1">
    <location>
        <begin position="472"/>
        <end position="481"/>
    </location>
</feature>
<dbReference type="PANTHER" id="PTHR33086:SF58">
    <property type="entry name" value="DUF1618 DOMAIN-CONTAINING PROTEIN"/>
    <property type="match status" value="1"/>
</dbReference>
<evidence type="ECO:0000313" key="3">
    <source>
        <dbReference type="EMBL" id="KAG0517321.1"/>
    </source>
</evidence>
<feature type="compositionally biased region" description="Basic and acidic residues" evidence="1">
    <location>
        <begin position="418"/>
        <end position="430"/>
    </location>
</feature>
<feature type="region of interest" description="Disordered" evidence="1">
    <location>
        <begin position="453"/>
        <end position="495"/>
    </location>
</feature>
<dbReference type="EMBL" id="CM027688">
    <property type="protein sequence ID" value="KAG0517321.1"/>
    <property type="molecule type" value="Genomic_DNA"/>
</dbReference>
<dbReference type="PANTHER" id="PTHR33086">
    <property type="entry name" value="OS05G0468200 PROTEIN-RELATED"/>
    <property type="match status" value="1"/>
</dbReference>
<dbReference type="Proteomes" id="UP000807115">
    <property type="component" value="Chromosome 9"/>
</dbReference>
<dbReference type="Pfam" id="PF07762">
    <property type="entry name" value="DUF1618"/>
    <property type="match status" value="1"/>
</dbReference>
<sequence>MSSLLAPDVAESSRADQQAEQEPESEPQQRQRKWVALVSAAVLLGNEDERAQEIAVGSDVLFDLHDPALPSYLVLHPRIAPDPRRNDGPLSAYILAADRSACILVQVVEGNQPDFFLCNTHRRTVTILPPVPSYIQARGDPIRPRLSIGLIADPHHHGHYVVVQFHPATSVDQLNRILFYSTAHGRWLIRGLNMPQARRMRNPFSETGVLAHDGRLWWIALAYGVFFCDPCAPRFECPELRFLPLPDDCEMEGDVAFDPRIKTLIDQRRCVRLSEGKLRFVEIRGLSYDELVDVPAANPTPTVRMWTLDDPEGPDPWTFDYEVAFAEIWENKTYTDAGLLPDEVPHVALVDPNNHFVVYFFQGSKLFGFDMREKNVVGCKECLIDRDQLRFQSSRPIVDAWELPPPPPTLPGEDSSSPDDKVWSRQSYAEEMKSQVTESVDSWLTQARLEWTRDTDASEENWRAWKMAPPTSDESSANSGGQADDEPEMQFPLSL</sequence>
<reference evidence="3" key="2">
    <citation type="submission" date="2020-10" db="EMBL/GenBank/DDBJ databases">
        <authorList>
            <person name="Cooper E.A."/>
            <person name="Brenton Z.W."/>
            <person name="Flinn B.S."/>
            <person name="Jenkins J."/>
            <person name="Shu S."/>
            <person name="Flowers D."/>
            <person name="Luo F."/>
            <person name="Wang Y."/>
            <person name="Xia P."/>
            <person name="Barry K."/>
            <person name="Daum C."/>
            <person name="Lipzen A."/>
            <person name="Yoshinaga Y."/>
            <person name="Schmutz J."/>
            <person name="Saski C."/>
            <person name="Vermerris W."/>
            <person name="Kresovich S."/>
        </authorList>
    </citation>
    <scope>NUCLEOTIDE SEQUENCE</scope>
</reference>
<evidence type="ECO:0000313" key="4">
    <source>
        <dbReference type="Proteomes" id="UP000807115"/>
    </source>
</evidence>
<evidence type="ECO:0000256" key="1">
    <source>
        <dbReference type="SAM" id="MobiDB-lite"/>
    </source>
</evidence>
<comment type="caution">
    <text evidence="3">The sequence shown here is derived from an EMBL/GenBank/DDBJ whole genome shotgun (WGS) entry which is preliminary data.</text>
</comment>
<name>A0A921Q9A4_SORBI</name>
<protein>
    <recommendedName>
        <fullName evidence="2">DUF1618 domain-containing protein</fullName>
    </recommendedName>
</protein>
<gene>
    <name evidence="3" type="ORF">BDA96_09G079200</name>
</gene>